<evidence type="ECO:0000256" key="1">
    <source>
        <dbReference type="ARBA" id="ARBA00022723"/>
    </source>
</evidence>
<evidence type="ECO:0000256" key="2">
    <source>
        <dbReference type="ARBA" id="ARBA00022771"/>
    </source>
</evidence>
<dbReference type="PROSITE" id="PS00518">
    <property type="entry name" value="ZF_RING_1"/>
    <property type="match status" value="1"/>
</dbReference>
<dbReference type="EMBL" id="CAXKWB010022349">
    <property type="protein sequence ID" value="CAL4124269.1"/>
    <property type="molecule type" value="Genomic_DNA"/>
</dbReference>
<dbReference type="GO" id="GO:0008270">
    <property type="term" value="F:zinc ion binding"/>
    <property type="evidence" value="ECO:0007669"/>
    <property type="project" value="UniProtKB-KW"/>
</dbReference>
<protein>
    <recommendedName>
        <fullName evidence="6">RING-type domain-containing protein</fullName>
    </recommendedName>
</protein>
<reference evidence="7 8" key="1">
    <citation type="submission" date="2024-05" db="EMBL/GenBank/DDBJ databases">
        <authorList>
            <person name="Wallberg A."/>
        </authorList>
    </citation>
    <scope>NUCLEOTIDE SEQUENCE [LARGE SCALE GENOMIC DNA]</scope>
</reference>
<keyword evidence="1" id="KW-0479">Metal-binding</keyword>
<evidence type="ECO:0000313" key="7">
    <source>
        <dbReference type="EMBL" id="CAL4124269.1"/>
    </source>
</evidence>
<keyword evidence="2 4" id="KW-0863">Zinc-finger</keyword>
<feature type="non-terminal residue" evidence="7">
    <location>
        <position position="282"/>
    </location>
</feature>
<accession>A0AAV2REV2</accession>
<dbReference type="InterPro" id="IPR013083">
    <property type="entry name" value="Znf_RING/FYVE/PHD"/>
</dbReference>
<name>A0AAV2REV2_MEGNR</name>
<dbReference type="Proteomes" id="UP001497623">
    <property type="component" value="Unassembled WGS sequence"/>
</dbReference>
<dbReference type="PANTHER" id="PTHR47156:SF10">
    <property type="entry name" value="E3 UBIQUITIN-PROTEIN LIGASE TRIM-21-RELATED"/>
    <property type="match status" value="1"/>
</dbReference>
<gene>
    <name evidence="7" type="ORF">MNOR_LOCUS24384</name>
</gene>
<keyword evidence="5" id="KW-0175">Coiled coil</keyword>
<evidence type="ECO:0000259" key="6">
    <source>
        <dbReference type="PROSITE" id="PS50089"/>
    </source>
</evidence>
<dbReference type="PANTHER" id="PTHR47156">
    <property type="entry name" value="PROTEIN CBG20824"/>
    <property type="match status" value="1"/>
</dbReference>
<feature type="domain" description="RING-type" evidence="6">
    <location>
        <begin position="6"/>
        <end position="49"/>
    </location>
</feature>
<dbReference type="SUPFAM" id="SSF57850">
    <property type="entry name" value="RING/U-box"/>
    <property type="match status" value="1"/>
</dbReference>
<organism evidence="7 8">
    <name type="scientific">Meganyctiphanes norvegica</name>
    <name type="common">Northern krill</name>
    <name type="synonym">Thysanopoda norvegica</name>
    <dbReference type="NCBI Taxonomy" id="48144"/>
    <lineage>
        <taxon>Eukaryota</taxon>
        <taxon>Metazoa</taxon>
        <taxon>Ecdysozoa</taxon>
        <taxon>Arthropoda</taxon>
        <taxon>Crustacea</taxon>
        <taxon>Multicrustacea</taxon>
        <taxon>Malacostraca</taxon>
        <taxon>Eumalacostraca</taxon>
        <taxon>Eucarida</taxon>
        <taxon>Euphausiacea</taxon>
        <taxon>Euphausiidae</taxon>
        <taxon>Meganyctiphanes</taxon>
    </lineage>
</organism>
<sequence>MDWLKCNICFSIYNDSILRPRSLSCGHTFCERCLNSTIKSETLTCPQCRKIHEMNSALDLPINFTLEGLLKSLTHSLQNENEGARSNEGKSDADEKIENLGRLKSSLEQERRLDRLQTSAGICYEHPGKECLFRCSSHKCWVCEWCIDNEKGEHPHEKCRIMAFDEEIEDRRVEQKRSLDDGEISCEVTLSVIDDKLSDLCDARGRHIHLVYTLQLLVAQHRKEEKNLQNQIASLEKNIVKGKDVKQRLLEVESTVSSAATLDESNAARDMVDNKNTEARNW</sequence>
<dbReference type="InterPro" id="IPR052667">
    <property type="entry name" value="E3_ubiquitin-ligase_RING"/>
</dbReference>
<evidence type="ECO:0000256" key="4">
    <source>
        <dbReference type="PROSITE-ProRule" id="PRU00175"/>
    </source>
</evidence>
<dbReference type="InterPro" id="IPR017907">
    <property type="entry name" value="Znf_RING_CS"/>
</dbReference>
<dbReference type="InterPro" id="IPR027370">
    <property type="entry name" value="Znf-RING_euk"/>
</dbReference>
<dbReference type="AlphaFoldDB" id="A0AAV2REV2"/>
<comment type="caution">
    <text evidence="7">The sequence shown here is derived from an EMBL/GenBank/DDBJ whole genome shotgun (WGS) entry which is preliminary data.</text>
</comment>
<dbReference type="Gene3D" id="3.30.40.10">
    <property type="entry name" value="Zinc/RING finger domain, C3HC4 (zinc finger)"/>
    <property type="match status" value="1"/>
</dbReference>
<proteinExistence type="predicted"/>
<dbReference type="InterPro" id="IPR001841">
    <property type="entry name" value="Znf_RING"/>
</dbReference>
<evidence type="ECO:0000256" key="5">
    <source>
        <dbReference type="SAM" id="Coils"/>
    </source>
</evidence>
<evidence type="ECO:0000256" key="3">
    <source>
        <dbReference type="ARBA" id="ARBA00022833"/>
    </source>
</evidence>
<keyword evidence="8" id="KW-1185">Reference proteome</keyword>
<evidence type="ECO:0000313" key="8">
    <source>
        <dbReference type="Proteomes" id="UP001497623"/>
    </source>
</evidence>
<dbReference type="Pfam" id="PF13445">
    <property type="entry name" value="zf-RING_UBOX"/>
    <property type="match status" value="1"/>
</dbReference>
<dbReference type="PROSITE" id="PS50089">
    <property type="entry name" value="ZF_RING_2"/>
    <property type="match status" value="1"/>
</dbReference>
<feature type="coiled-coil region" evidence="5">
    <location>
        <begin position="218"/>
        <end position="245"/>
    </location>
</feature>
<keyword evidence="3" id="KW-0862">Zinc</keyword>
<dbReference type="SMART" id="SM00184">
    <property type="entry name" value="RING"/>
    <property type="match status" value="1"/>
</dbReference>